<gene>
    <name evidence="1" type="ORF">HB778_15630</name>
</gene>
<protein>
    <submittedName>
        <fullName evidence="1">Uncharacterized protein</fullName>
    </submittedName>
</protein>
<evidence type="ECO:0000313" key="1">
    <source>
        <dbReference type="EMBL" id="QND57870.1"/>
    </source>
</evidence>
<dbReference type="RefSeq" id="WP_183464648.1">
    <property type="nucleotide sequence ID" value="NZ_CP050296.1"/>
</dbReference>
<name>A0A7G6STN8_9HYPH</name>
<sequence length="78" mass="7890">MTDLSAQKAAVDAAFTTLSGAVSTYLAAGGAAETVGRGLIAHTAGIDPAISRVCDVHGNLAINDRPLRAVAFADAHER</sequence>
<proteinExistence type="predicted"/>
<dbReference type="AlphaFoldDB" id="A0A7G6STN8"/>
<evidence type="ECO:0000313" key="2">
    <source>
        <dbReference type="Proteomes" id="UP000515465"/>
    </source>
</evidence>
<dbReference type="EMBL" id="CP050296">
    <property type="protein sequence ID" value="QND57870.1"/>
    <property type="molecule type" value="Genomic_DNA"/>
</dbReference>
<reference evidence="2" key="1">
    <citation type="journal article" date="2020" name="Mol. Plant Microbe">
        <title>Rhizobial microsymbionts of the narrowly endemic Oxytropis species growing in Kamchatka are characterized by significant genetic diversity and possess a set of genes that are associated with T3SS and T6SS secretion systems and can affect the development of symbiosis.</title>
        <authorList>
            <person name="Safronova V."/>
            <person name="Guro P."/>
            <person name="Sazanova A."/>
            <person name="Kuznetsova I."/>
            <person name="Belimov A."/>
            <person name="Yakubov V."/>
            <person name="Chirak E."/>
            <person name="Afonin A."/>
            <person name="Gogolev Y."/>
            <person name="Andronov E."/>
            <person name="Tikhonovich I."/>
        </authorList>
    </citation>
    <scope>NUCLEOTIDE SEQUENCE [LARGE SCALE GENOMIC DNA]</scope>
    <source>
        <strain evidence="2">583</strain>
    </source>
</reference>
<accession>A0A7G6STN8</accession>
<organism evidence="1 2">
    <name type="scientific">Mesorhizobium huakuii</name>
    <dbReference type="NCBI Taxonomy" id="28104"/>
    <lineage>
        <taxon>Bacteria</taxon>
        <taxon>Pseudomonadati</taxon>
        <taxon>Pseudomonadota</taxon>
        <taxon>Alphaproteobacteria</taxon>
        <taxon>Hyphomicrobiales</taxon>
        <taxon>Phyllobacteriaceae</taxon>
        <taxon>Mesorhizobium</taxon>
    </lineage>
</organism>
<dbReference type="Proteomes" id="UP000515465">
    <property type="component" value="Chromosome"/>
</dbReference>